<gene>
    <name evidence="2" type="ORF">SBAD_LOCUS5399</name>
</gene>
<proteinExistence type="predicted"/>
<protein>
    <submittedName>
        <fullName evidence="4">Si:ch73-389k6.1</fullName>
    </submittedName>
</protein>
<evidence type="ECO:0000313" key="2">
    <source>
        <dbReference type="EMBL" id="VDP07129.1"/>
    </source>
</evidence>
<feature type="region of interest" description="Disordered" evidence="1">
    <location>
        <begin position="1"/>
        <end position="28"/>
    </location>
</feature>
<accession>A0A183IP52</accession>
<dbReference type="EMBL" id="UZAM01008964">
    <property type="protein sequence ID" value="VDP07129.1"/>
    <property type="molecule type" value="Genomic_DNA"/>
</dbReference>
<evidence type="ECO:0000313" key="4">
    <source>
        <dbReference type="WBParaSite" id="SBAD_0000561601-mRNA-1"/>
    </source>
</evidence>
<evidence type="ECO:0000313" key="3">
    <source>
        <dbReference type="Proteomes" id="UP000270296"/>
    </source>
</evidence>
<reference evidence="4" key="1">
    <citation type="submission" date="2016-06" db="UniProtKB">
        <authorList>
            <consortium name="WormBaseParasite"/>
        </authorList>
    </citation>
    <scope>IDENTIFICATION</scope>
</reference>
<dbReference type="Proteomes" id="UP000270296">
    <property type="component" value="Unassembled WGS sequence"/>
</dbReference>
<evidence type="ECO:0000256" key="1">
    <source>
        <dbReference type="SAM" id="MobiDB-lite"/>
    </source>
</evidence>
<organism evidence="4">
    <name type="scientific">Soboliphyme baturini</name>
    <dbReference type="NCBI Taxonomy" id="241478"/>
    <lineage>
        <taxon>Eukaryota</taxon>
        <taxon>Metazoa</taxon>
        <taxon>Ecdysozoa</taxon>
        <taxon>Nematoda</taxon>
        <taxon>Enoplea</taxon>
        <taxon>Dorylaimia</taxon>
        <taxon>Dioctophymatida</taxon>
        <taxon>Dioctophymatoidea</taxon>
        <taxon>Soboliphymatidae</taxon>
        <taxon>Soboliphyme</taxon>
    </lineage>
</organism>
<feature type="region of interest" description="Disordered" evidence="1">
    <location>
        <begin position="64"/>
        <end position="83"/>
    </location>
</feature>
<name>A0A183IP52_9BILA</name>
<dbReference type="AlphaFoldDB" id="A0A183IP52"/>
<dbReference type="WBParaSite" id="SBAD_0000561601-mRNA-1">
    <property type="protein sequence ID" value="SBAD_0000561601-mRNA-1"/>
    <property type="gene ID" value="SBAD_0000561601"/>
</dbReference>
<sequence length="207" mass="23365">MQKKARQSQSSARTECSKSPAVPAPRRNDGSVKICLWCRNERNVVNKVHPDSTAENKGQKFWLQSETKQHESRPSPAAPQPSVCSLKQGFDTVDLETKKMCFLQSFALSISNSYHSPQLLKHVLPETCVTVEIRQSTNQSRAKTHETDDKMVNVVKNGRVFQPTLSAIPETPRSRSDTRHFEALQTSRKRPPTVKSDIFSVTTPRSY</sequence>
<reference evidence="2 3" key="2">
    <citation type="submission" date="2018-11" db="EMBL/GenBank/DDBJ databases">
        <authorList>
            <consortium name="Pathogen Informatics"/>
        </authorList>
    </citation>
    <scope>NUCLEOTIDE SEQUENCE [LARGE SCALE GENOMIC DNA]</scope>
</reference>
<feature type="region of interest" description="Disordered" evidence="1">
    <location>
        <begin position="169"/>
        <end position="207"/>
    </location>
</feature>
<feature type="compositionally biased region" description="Basic and acidic residues" evidence="1">
    <location>
        <begin position="172"/>
        <end position="182"/>
    </location>
</feature>
<keyword evidence="3" id="KW-1185">Reference proteome</keyword>